<feature type="non-terminal residue" evidence="3">
    <location>
        <position position="293"/>
    </location>
</feature>
<dbReference type="PANTHER" id="PTHR22946">
    <property type="entry name" value="DIENELACTONE HYDROLASE DOMAIN-CONTAINING PROTEIN-RELATED"/>
    <property type="match status" value="1"/>
</dbReference>
<comment type="similarity">
    <text evidence="1">Belongs to the AB hydrolase superfamily. FUS2 hydrolase family.</text>
</comment>
<dbReference type="SUPFAM" id="SSF53474">
    <property type="entry name" value="alpha/beta-Hydrolases"/>
    <property type="match status" value="1"/>
</dbReference>
<reference evidence="4" key="1">
    <citation type="submission" date="2017-09" db="EMBL/GenBank/DDBJ databases">
        <title>Depth-based differentiation of microbial function through sediment-hosted aquifers and enrichment of novel symbionts in the deep terrestrial subsurface.</title>
        <authorList>
            <person name="Probst A.J."/>
            <person name="Ladd B."/>
            <person name="Jarett J.K."/>
            <person name="Geller-Mcgrath D.E."/>
            <person name="Sieber C.M.K."/>
            <person name="Emerson J.B."/>
            <person name="Anantharaman K."/>
            <person name="Thomas B.C."/>
            <person name="Malmstrom R."/>
            <person name="Stieglmeier M."/>
            <person name="Klingl A."/>
            <person name="Woyke T."/>
            <person name="Ryan C.M."/>
            <person name="Banfield J.F."/>
        </authorList>
    </citation>
    <scope>NUCLEOTIDE SEQUENCE [LARGE SCALE GENOMIC DNA]</scope>
</reference>
<organism evidence="3 4">
    <name type="scientific">Candidatus Collierbacteria bacterium CG10_big_fil_rev_8_21_14_0_10_44_9</name>
    <dbReference type="NCBI Taxonomy" id="1974535"/>
    <lineage>
        <taxon>Bacteria</taxon>
        <taxon>Candidatus Collieribacteriota</taxon>
    </lineage>
</organism>
<dbReference type="InterPro" id="IPR000073">
    <property type="entry name" value="AB_hydrolase_1"/>
</dbReference>
<dbReference type="EMBL" id="PFAF01000046">
    <property type="protein sequence ID" value="PIR98905.1"/>
    <property type="molecule type" value="Genomic_DNA"/>
</dbReference>
<accession>A0A2H0VIH3</accession>
<comment type="caution">
    <text evidence="3">The sequence shown here is derived from an EMBL/GenBank/DDBJ whole genome shotgun (WGS) entry which is preliminary data.</text>
</comment>
<dbReference type="Gene3D" id="3.40.50.1820">
    <property type="entry name" value="alpha/beta hydrolase"/>
    <property type="match status" value="1"/>
</dbReference>
<evidence type="ECO:0000256" key="1">
    <source>
        <dbReference type="ARBA" id="ARBA00038115"/>
    </source>
</evidence>
<feature type="domain" description="AB hydrolase-1" evidence="2">
    <location>
        <begin position="106"/>
        <end position="258"/>
    </location>
</feature>
<dbReference type="AlphaFoldDB" id="A0A2H0VIH3"/>
<gene>
    <name evidence="3" type="ORF">COT87_02440</name>
</gene>
<evidence type="ECO:0000313" key="4">
    <source>
        <dbReference type="Proteomes" id="UP000230796"/>
    </source>
</evidence>
<dbReference type="Pfam" id="PF12697">
    <property type="entry name" value="Abhydrolase_6"/>
    <property type="match status" value="1"/>
</dbReference>
<protein>
    <recommendedName>
        <fullName evidence="2">AB hydrolase-1 domain-containing protein</fullName>
    </recommendedName>
</protein>
<dbReference type="InterPro" id="IPR029058">
    <property type="entry name" value="AB_hydrolase_fold"/>
</dbReference>
<sequence length="293" mass="32474">MIKWLMALLVSLGIVSAPVDNVVKKELPYEKYSFENLTKRGGVASRLEVVGNKFYYLSEGRRISGEINQPSGPGPVGVVVMARGYVDKEIYKTGVGTHNAAKYYSEHGYVTYAPDFSGYGESDLEDANALGARLVKPVEILDLIASIGGDKPIYLWGHSNGGQIMLSVAEILGKMEEEGGHGGPPVRGLALWAPVSKPFPYNILFYTDEASDSGKWLRGQVSEFEKDYDVFNYSIDKYLDWISIPVQIHQGSADESVPKKWSDDLASELKTKSKELKYYVYPGADHNMKPNWS</sequence>
<evidence type="ECO:0000259" key="2">
    <source>
        <dbReference type="Pfam" id="PF12697"/>
    </source>
</evidence>
<evidence type="ECO:0000313" key="3">
    <source>
        <dbReference type="EMBL" id="PIR98905.1"/>
    </source>
</evidence>
<proteinExistence type="inferred from homology"/>
<dbReference type="InterPro" id="IPR050261">
    <property type="entry name" value="FrsA_esterase"/>
</dbReference>
<name>A0A2H0VIH3_9BACT</name>
<dbReference type="Proteomes" id="UP000230796">
    <property type="component" value="Unassembled WGS sequence"/>
</dbReference>